<keyword evidence="3" id="KW-1185">Reference proteome</keyword>
<dbReference type="SUPFAM" id="SSF69917">
    <property type="entry name" value="OMPT-like"/>
    <property type="match status" value="1"/>
</dbReference>
<dbReference type="EMBL" id="CP146275">
    <property type="protein sequence ID" value="WWT31801.1"/>
    <property type="molecule type" value="Genomic_DNA"/>
</dbReference>
<evidence type="ECO:0000313" key="3">
    <source>
        <dbReference type="Proteomes" id="UP001369958"/>
    </source>
</evidence>
<gene>
    <name evidence="2" type="ORF">V6617_12360</name>
</gene>
<evidence type="ECO:0000313" key="2">
    <source>
        <dbReference type="EMBL" id="WWT31801.1"/>
    </source>
</evidence>
<protein>
    <submittedName>
        <fullName evidence="2">Uncharacterized protein</fullName>
    </submittedName>
</protein>
<sequence>MSRLLTGLAMGLLVAAASGQATAADWGVQPDPVFKPAYPVDMMPQEDSLDFEAGIRYFYGMGGQSFNLGGTNYSANDTSHALEVHGRIDDHSTSTYVKGHIGYGAITDGEFAPNGGDYNTGRVGYINADFGYLPLDTGSVKAGVFGGYMYADESPEGSGPIVHGLRLGVAGQAEFNNIFDISAEAAIIPYASVTGSFRNGGTPVTTLSNVNGSLYGAAGEVMAGFHVTENFIIRGGARATYLNGYVTSDQPGEQYVESFRWGPVVELTASF</sequence>
<feature type="signal peptide" evidence="1">
    <location>
        <begin position="1"/>
        <end position="23"/>
    </location>
</feature>
<proteinExistence type="predicted"/>
<accession>A0ABZ2HVZ6</accession>
<dbReference type="Proteomes" id="UP001369958">
    <property type="component" value="Chromosome"/>
</dbReference>
<name>A0ABZ2HVZ6_9HYPH</name>
<evidence type="ECO:0000256" key="1">
    <source>
        <dbReference type="SAM" id="SignalP"/>
    </source>
</evidence>
<dbReference type="InterPro" id="IPR020080">
    <property type="entry name" value="OM_adhesin/peptidase_omptin"/>
</dbReference>
<keyword evidence="1" id="KW-0732">Signal</keyword>
<reference evidence="2 3" key="1">
    <citation type="submission" date="2024-02" db="EMBL/GenBank/DDBJ databases">
        <title>Complete genome sequence of Pelagibacterium nitratireducens ZH15.</title>
        <authorList>
            <person name="Zhao L.H."/>
        </authorList>
    </citation>
    <scope>NUCLEOTIDE SEQUENCE [LARGE SCALE GENOMIC DNA]</scope>
    <source>
        <strain evidence="2 3">ZH15</strain>
    </source>
</reference>
<feature type="chain" id="PRO_5046921346" evidence="1">
    <location>
        <begin position="24"/>
        <end position="271"/>
    </location>
</feature>
<dbReference type="RefSeq" id="WP_338607263.1">
    <property type="nucleotide sequence ID" value="NZ_CP146275.1"/>
</dbReference>
<organism evidence="2 3">
    <name type="scientific">Pelagibacterium nitratireducens</name>
    <dbReference type="NCBI Taxonomy" id="1046114"/>
    <lineage>
        <taxon>Bacteria</taxon>
        <taxon>Pseudomonadati</taxon>
        <taxon>Pseudomonadota</taxon>
        <taxon>Alphaproteobacteria</taxon>
        <taxon>Hyphomicrobiales</taxon>
        <taxon>Devosiaceae</taxon>
        <taxon>Pelagibacterium</taxon>
    </lineage>
</organism>